<name>A0ABW8ZP43_9BURK</name>
<sequence length="70" mass="7291">MPKTKVRKSGTGADHGTSAATYPGASTRTYDDYDDEPVRSPVNPTTGLPMANSVIDVGGNVYGQGNFGEL</sequence>
<evidence type="ECO:0008006" key="4">
    <source>
        <dbReference type="Google" id="ProtNLM"/>
    </source>
</evidence>
<protein>
    <recommendedName>
        <fullName evidence="4">Lasso RiPP family leader peptide-containing protein</fullName>
    </recommendedName>
</protein>
<evidence type="ECO:0000313" key="3">
    <source>
        <dbReference type="Proteomes" id="UP001629249"/>
    </source>
</evidence>
<dbReference type="RefSeq" id="WP_408330718.1">
    <property type="nucleotide sequence ID" value="NZ_JAQQFH010000016.1"/>
</dbReference>
<feature type="compositionally biased region" description="Polar residues" evidence="1">
    <location>
        <begin position="18"/>
        <end position="28"/>
    </location>
</feature>
<gene>
    <name evidence="2" type="ORF">PQR66_18320</name>
</gene>
<keyword evidence="3" id="KW-1185">Reference proteome</keyword>
<dbReference type="EMBL" id="JAQQFN010000013">
    <property type="protein sequence ID" value="MFL9885004.1"/>
    <property type="molecule type" value="Genomic_DNA"/>
</dbReference>
<evidence type="ECO:0000313" key="2">
    <source>
        <dbReference type="EMBL" id="MFL9885004.1"/>
    </source>
</evidence>
<evidence type="ECO:0000256" key="1">
    <source>
        <dbReference type="SAM" id="MobiDB-lite"/>
    </source>
</evidence>
<reference evidence="2 3" key="1">
    <citation type="journal article" date="2024" name="Chem. Sci.">
        <title>Discovery of megapolipeptins by genome mining of a Burkholderiales bacteria collection.</title>
        <authorList>
            <person name="Paulo B.S."/>
            <person name="Recchia M.J.J."/>
            <person name="Lee S."/>
            <person name="Fergusson C.H."/>
            <person name="Romanowski S.B."/>
            <person name="Hernandez A."/>
            <person name="Krull N."/>
            <person name="Liu D.Y."/>
            <person name="Cavanagh H."/>
            <person name="Bos A."/>
            <person name="Gray C.A."/>
            <person name="Murphy B.T."/>
            <person name="Linington R.G."/>
            <person name="Eustaquio A.S."/>
        </authorList>
    </citation>
    <scope>NUCLEOTIDE SEQUENCE [LARGE SCALE GENOMIC DNA]</scope>
    <source>
        <strain evidence="2 3">RL16-012-BIC-B</strain>
    </source>
</reference>
<dbReference type="Proteomes" id="UP001629249">
    <property type="component" value="Unassembled WGS sequence"/>
</dbReference>
<accession>A0ABW8ZP43</accession>
<comment type="caution">
    <text evidence="2">The sequence shown here is derived from an EMBL/GenBank/DDBJ whole genome shotgun (WGS) entry which is preliminary data.</text>
</comment>
<organism evidence="2 3">
    <name type="scientific">Paraburkholderia agricolaris</name>
    <dbReference type="NCBI Taxonomy" id="2152888"/>
    <lineage>
        <taxon>Bacteria</taxon>
        <taxon>Pseudomonadati</taxon>
        <taxon>Pseudomonadota</taxon>
        <taxon>Betaproteobacteria</taxon>
        <taxon>Burkholderiales</taxon>
        <taxon>Burkholderiaceae</taxon>
        <taxon>Paraburkholderia</taxon>
    </lineage>
</organism>
<feature type="region of interest" description="Disordered" evidence="1">
    <location>
        <begin position="1"/>
        <end position="49"/>
    </location>
</feature>
<proteinExistence type="predicted"/>